<reference evidence="2 3" key="1">
    <citation type="submission" date="2016-11" db="EMBL/GenBank/DDBJ databases">
        <title>The macronuclear genome of Stentor coeruleus: a giant cell with tiny introns.</title>
        <authorList>
            <person name="Slabodnick M."/>
            <person name="Ruby J.G."/>
            <person name="Reiff S.B."/>
            <person name="Swart E.C."/>
            <person name="Gosai S."/>
            <person name="Prabakaran S."/>
            <person name="Witkowska E."/>
            <person name="Larue G.E."/>
            <person name="Fisher S."/>
            <person name="Freeman R.M."/>
            <person name="Gunawardena J."/>
            <person name="Chu W."/>
            <person name="Stover N.A."/>
            <person name="Gregory B.D."/>
            <person name="Nowacki M."/>
            <person name="Derisi J."/>
            <person name="Roy S.W."/>
            <person name="Marshall W.F."/>
            <person name="Sood P."/>
        </authorList>
    </citation>
    <scope>NUCLEOTIDE SEQUENCE [LARGE SCALE GENOMIC DNA]</scope>
    <source>
        <strain evidence="2">WM001</strain>
    </source>
</reference>
<organism evidence="2 3">
    <name type="scientific">Stentor coeruleus</name>
    <dbReference type="NCBI Taxonomy" id="5963"/>
    <lineage>
        <taxon>Eukaryota</taxon>
        <taxon>Sar</taxon>
        <taxon>Alveolata</taxon>
        <taxon>Ciliophora</taxon>
        <taxon>Postciliodesmatophora</taxon>
        <taxon>Heterotrichea</taxon>
        <taxon>Heterotrichida</taxon>
        <taxon>Stentoridae</taxon>
        <taxon>Stentor</taxon>
    </lineage>
</organism>
<keyword evidence="3" id="KW-1185">Reference proteome</keyword>
<comment type="caution">
    <text evidence="2">The sequence shown here is derived from an EMBL/GenBank/DDBJ whole genome shotgun (WGS) entry which is preliminary data.</text>
</comment>
<proteinExistence type="predicted"/>
<sequence length="333" mass="39156">MELNCSVANCHEEVIWQCSCPEKFTFCLNHIRSHSRTKKCSTINIKNIYLESLANKYKNALTNLESDYIKLAQEIIFEVNKCLKDNIKYIKTKKNEIVNLILDQQNEEADTIINWANSLKVLQRERKQYNLSLRKLLDIENNSIKVVKDEKFEGEYKITAKKLKEACAHIKGIETELKKTQEENKKLKDQFESAKKNNETCVEIKGIETELKKTQEENKKLKDELESAKKILGEEKDLLEEKNLKLNKDLQDLQQDLSSEVKSNEEYKTPALFEEFKSMIELETFLNMSLEQKKNLLAQMNFKEFQRDFIEKKWYINGIIIAKDNNYISICKS</sequence>
<evidence type="ECO:0000256" key="1">
    <source>
        <dbReference type="SAM" id="Coils"/>
    </source>
</evidence>
<accession>A0A1R2CM70</accession>
<feature type="coiled-coil region" evidence="1">
    <location>
        <begin position="163"/>
        <end position="256"/>
    </location>
</feature>
<dbReference type="EMBL" id="MPUH01000110">
    <property type="protein sequence ID" value="OMJ90114.1"/>
    <property type="molecule type" value="Genomic_DNA"/>
</dbReference>
<evidence type="ECO:0000313" key="3">
    <source>
        <dbReference type="Proteomes" id="UP000187209"/>
    </source>
</evidence>
<gene>
    <name evidence="2" type="ORF">SteCoe_7602</name>
</gene>
<keyword evidence="1" id="KW-0175">Coiled coil</keyword>
<protein>
    <submittedName>
        <fullName evidence="2">Uncharacterized protein</fullName>
    </submittedName>
</protein>
<dbReference type="Proteomes" id="UP000187209">
    <property type="component" value="Unassembled WGS sequence"/>
</dbReference>
<evidence type="ECO:0000313" key="2">
    <source>
        <dbReference type="EMBL" id="OMJ90114.1"/>
    </source>
</evidence>
<dbReference type="AlphaFoldDB" id="A0A1R2CM70"/>
<name>A0A1R2CM70_9CILI</name>